<dbReference type="Pfam" id="PF08641">
    <property type="entry name" value="Mis14"/>
    <property type="match status" value="1"/>
</dbReference>
<dbReference type="EMBL" id="MU864355">
    <property type="protein sequence ID" value="KAK4192178.1"/>
    <property type="molecule type" value="Genomic_DNA"/>
</dbReference>
<evidence type="ECO:0000256" key="1">
    <source>
        <dbReference type="SAM" id="MobiDB-lite"/>
    </source>
</evidence>
<reference evidence="2" key="1">
    <citation type="journal article" date="2023" name="Mol. Phylogenet. Evol.">
        <title>Genome-scale phylogeny and comparative genomics of the fungal order Sordariales.</title>
        <authorList>
            <person name="Hensen N."/>
            <person name="Bonometti L."/>
            <person name="Westerberg I."/>
            <person name="Brannstrom I.O."/>
            <person name="Guillou S."/>
            <person name="Cros-Aarteil S."/>
            <person name="Calhoun S."/>
            <person name="Haridas S."/>
            <person name="Kuo A."/>
            <person name="Mondo S."/>
            <person name="Pangilinan J."/>
            <person name="Riley R."/>
            <person name="LaButti K."/>
            <person name="Andreopoulos B."/>
            <person name="Lipzen A."/>
            <person name="Chen C."/>
            <person name="Yan M."/>
            <person name="Daum C."/>
            <person name="Ng V."/>
            <person name="Clum A."/>
            <person name="Steindorff A."/>
            <person name="Ohm R.A."/>
            <person name="Martin F."/>
            <person name="Silar P."/>
            <person name="Natvig D.O."/>
            <person name="Lalanne C."/>
            <person name="Gautier V."/>
            <person name="Ament-Velasquez S.L."/>
            <person name="Kruys A."/>
            <person name="Hutchinson M.I."/>
            <person name="Powell A.J."/>
            <person name="Barry K."/>
            <person name="Miller A.N."/>
            <person name="Grigoriev I.V."/>
            <person name="Debuchy R."/>
            <person name="Gladieux P."/>
            <person name="Hiltunen Thoren M."/>
            <person name="Johannesson H."/>
        </authorList>
    </citation>
    <scope>NUCLEOTIDE SEQUENCE</scope>
    <source>
        <strain evidence="2">PSN309</strain>
    </source>
</reference>
<proteinExistence type="predicted"/>
<gene>
    <name evidence="2" type="ORF">QBC35DRAFT_484506</name>
</gene>
<evidence type="ECO:0008006" key="4">
    <source>
        <dbReference type="Google" id="ProtNLM"/>
    </source>
</evidence>
<feature type="region of interest" description="Disordered" evidence="1">
    <location>
        <begin position="176"/>
        <end position="200"/>
    </location>
</feature>
<dbReference type="PANTHER" id="PTHR31749">
    <property type="entry name" value="KINETOCHORE-ASSOCIATED PROTEIN NSL1 HOMOLOG"/>
    <property type="match status" value="1"/>
</dbReference>
<dbReference type="PANTHER" id="PTHR31749:SF3">
    <property type="entry name" value="KINETOCHORE-ASSOCIATED PROTEIN NSL1 HOMOLOG"/>
    <property type="match status" value="1"/>
</dbReference>
<dbReference type="InterPro" id="IPR013950">
    <property type="entry name" value="Mis14/Nsl1"/>
</dbReference>
<dbReference type="GO" id="GO:0000070">
    <property type="term" value="P:mitotic sister chromatid segregation"/>
    <property type="evidence" value="ECO:0007669"/>
    <property type="project" value="InterPro"/>
</dbReference>
<accession>A0AAN6X2K5</accession>
<comment type="caution">
    <text evidence="2">The sequence shown here is derived from an EMBL/GenBank/DDBJ whole genome shotgun (WGS) entry which is preliminary data.</text>
</comment>
<dbReference type="AlphaFoldDB" id="A0AAN6X2K5"/>
<sequence>MDEAAQRHIELQSPEDLLYLINNVRRAAADSINAAFPPVLNDDGTAAPPEEDELRNQIEKLVNDYITKTFTLALPNLTINGLTIPDPASYLDSLDPASSPLTTSPGKKPKERIEYEPFDGRKRDKIEQLVSEEEDLLRSIAQLKRKVPKITATKWAEATKQEIESDDLAQQKVITKARQDGKESGKKALEGMGEMERQEGVETRFKEAVEALGRLKRDMPVVVAKMERARVAGRYVTRSTTAAAVAAAAGGGRVGASK</sequence>
<protein>
    <recommendedName>
        <fullName evidence="4">Kinetochore protein mis14</fullName>
    </recommendedName>
</protein>
<name>A0AAN6X2K5_9PEZI</name>
<feature type="compositionally biased region" description="Basic and acidic residues" evidence="1">
    <location>
        <begin position="177"/>
        <end position="200"/>
    </location>
</feature>
<dbReference type="GO" id="GO:0000444">
    <property type="term" value="C:MIS12/MIND type complex"/>
    <property type="evidence" value="ECO:0007669"/>
    <property type="project" value="TreeGrafter"/>
</dbReference>
<reference evidence="2" key="2">
    <citation type="submission" date="2023-05" db="EMBL/GenBank/DDBJ databases">
        <authorList>
            <consortium name="Lawrence Berkeley National Laboratory"/>
            <person name="Steindorff A."/>
            <person name="Hensen N."/>
            <person name="Bonometti L."/>
            <person name="Westerberg I."/>
            <person name="Brannstrom I.O."/>
            <person name="Guillou S."/>
            <person name="Cros-Aarteil S."/>
            <person name="Calhoun S."/>
            <person name="Haridas S."/>
            <person name="Kuo A."/>
            <person name="Mondo S."/>
            <person name="Pangilinan J."/>
            <person name="Riley R."/>
            <person name="Labutti K."/>
            <person name="Andreopoulos B."/>
            <person name="Lipzen A."/>
            <person name="Chen C."/>
            <person name="Yanf M."/>
            <person name="Daum C."/>
            <person name="Ng V."/>
            <person name="Clum A."/>
            <person name="Ohm R."/>
            <person name="Martin F."/>
            <person name="Silar P."/>
            <person name="Natvig D."/>
            <person name="Lalanne C."/>
            <person name="Gautier V."/>
            <person name="Ament-Velasquez S.L."/>
            <person name="Kruys A."/>
            <person name="Hutchinson M.I."/>
            <person name="Powell A.J."/>
            <person name="Barry K."/>
            <person name="Miller A.N."/>
            <person name="Grigoriev I.V."/>
            <person name="Debuchy R."/>
            <person name="Gladieux P."/>
            <person name="Thoren M.H."/>
            <person name="Johannesson H."/>
        </authorList>
    </citation>
    <scope>NUCLEOTIDE SEQUENCE</scope>
    <source>
        <strain evidence="2">PSN309</strain>
    </source>
</reference>
<evidence type="ECO:0000313" key="2">
    <source>
        <dbReference type="EMBL" id="KAK4192178.1"/>
    </source>
</evidence>
<evidence type="ECO:0000313" key="3">
    <source>
        <dbReference type="Proteomes" id="UP001302126"/>
    </source>
</evidence>
<organism evidence="2 3">
    <name type="scientific">Podospora australis</name>
    <dbReference type="NCBI Taxonomy" id="1536484"/>
    <lineage>
        <taxon>Eukaryota</taxon>
        <taxon>Fungi</taxon>
        <taxon>Dikarya</taxon>
        <taxon>Ascomycota</taxon>
        <taxon>Pezizomycotina</taxon>
        <taxon>Sordariomycetes</taxon>
        <taxon>Sordariomycetidae</taxon>
        <taxon>Sordariales</taxon>
        <taxon>Podosporaceae</taxon>
        <taxon>Podospora</taxon>
    </lineage>
</organism>
<keyword evidence="3" id="KW-1185">Reference proteome</keyword>
<dbReference type="Proteomes" id="UP001302126">
    <property type="component" value="Unassembled WGS sequence"/>
</dbReference>
<feature type="region of interest" description="Disordered" evidence="1">
    <location>
        <begin position="93"/>
        <end position="112"/>
    </location>
</feature>